<keyword evidence="5 6" id="KW-0472">Membrane</keyword>
<dbReference type="InterPro" id="IPR011701">
    <property type="entry name" value="MFS"/>
</dbReference>
<dbReference type="GO" id="GO:0022857">
    <property type="term" value="F:transmembrane transporter activity"/>
    <property type="evidence" value="ECO:0007669"/>
    <property type="project" value="InterPro"/>
</dbReference>
<feature type="transmembrane region" description="Helical" evidence="6">
    <location>
        <begin position="149"/>
        <end position="172"/>
    </location>
</feature>
<comment type="subcellular location">
    <subcellularLocation>
        <location evidence="1">Cell membrane</location>
        <topology evidence="1">Multi-pass membrane protein</topology>
    </subcellularLocation>
</comment>
<dbReference type="EMBL" id="FOGZ01000007">
    <property type="protein sequence ID" value="SER72302.1"/>
    <property type="molecule type" value="Genomic_DNA"/>
</dbReference>
<accession>A0A1H9RHW2</accession>
<dbReference type="Gene3D" id="1.20.1250.20">
    <property type="entry name" value="MFS general substrate transporter like domains"/>
    <property type="match status" value="1"/>
</dbReference>
<feature type="transmembrane region" description="Helical" evidence="6">
    <location>
        <begin position="292"/>
        <end position="310"/>
    </location>
</feature>
<dbReference type="STRING" id="64702.SAMN05443377_10787"/>
<feature type="transmembrane region" description="Helical" evidence="6">
    <location>
        <begin position="21"/>
        <end position="45"/>
    </location>
</feature>
<evidence type="ECO:0000256" key="3">
    <source>
        <dbReference type="ARBA" id="ARBA00022692"/>
    </source>
</evidence>
<feature type="transmembrane region" description="Helical" evidence="6">
    <location>
        <begin position="90"/>
        <end position="113"/>
    </location>
</feature>
<feature type="transmembrane region" description="Helical" evidence="6">
    <location>
        <begin position="119"/>
        <end position="137"/>
    </location>
</feature>
<evidence type="ECO:0000256" key="4">
    <source>
        <dbReference type="ARBA" id="ARBA00022989"/>
    </source>
</evidence>
<feature type="transmembrane region" description="Helical" evidence="6">
    <location>
        <begin position="257"/>
        <end position="280"/>
    </location>
</feature>
<evidence type="ECO:0000256" key="6">
    <source>
        <dbReference type="SAM" id="Phobius"/>
    </source>
</evidence>
<dbReference type="SUPFAM" id="SSF103473">
    <property type="entry name" value="MFS general substrate transporter"/>
    <property type="match status" value="1"/>
</dbReference>
<keyword evidence="4 6" id="KW-1133">Transmembrane helix</keyword>
<dbReference type="Pfam" id="PF07690">
    <property type="entry name" value="MFS_1"/>
    <property type="match status" value="1"/>
</dbReference>
<organism evidence="8 9">
    <name type="scientific">Propionibacterium cyclohexanicum</name>
    <dbReference type="NCBI Taxonomy" id="64702"/>
    <lineage>
        <taxon>Bacteria</taxon>
        <taxon>Bacillati</taxon>
        <taxon>Actinomycetota</taxon>
        <taxon>Actinomycetes</taxon>
        <taxon>Propionibacteriales</taxon>
        <taxon>Propionibacteriaceae</taxon>
        <taxon>Propionibacterium</taxon>
    </lineage>
</organism>
<evidence type="ECO:0000256" key="2">
    <source>
        <dbReference type="ARBA" id="ARBA00022475"/>
    </source>
</evidence>
<dbReference type="OrthoDB" id="9812221at2"/>
<protein>
    <submittedName>
        <fullName evidence="8">Predicted arabinose efflux permease, MFS family</fullName>
    </submittedName>
</protein>
<dbReference type="PROSITE" id="PS50850">
    <property type="entry name" value="MFS"/>
    <property type="match status" value="1"/>
</dbReference>
<evidence type="ECO:0000256" key="5">
    <source>
        <dbReference type="ARBA" id="ARBA00023136"/>
    </source>
</evidence>
<gene>
    <name evidence="8" type="ORF">SAMN05443377_10787</name>
</gene>
<proteinExistence type="predicted"/>
<dbReference type="InterPro" id="IPR020846">
    <property type="entry name" value="MFS_dom"/>
</dbReference>
<dbReference type="PANTHER" id="PTHR43124">
    <property type="entry name" value="PURINE EFFLUX PUMP PBUE"/>
    <property type="match status" value="1"/>
</dbReference>
<evidence type="ECO:0000313" key="9">
    <source>
        <dbReference type="Proteomes" id="UP000198815"/>
    </source>
</evidence>
<dbReference type="PANTHER" id="PTHR43124:SF10">
    <property type="entry name" value="PURINE EFFLUX PUMP PBUE"/>
    <property type="match status" value="1"/>
</dbReference>
<feature type="transmembrane region" description="Helical" evidence="6">
    <location>
        <begin position="57"/>
        <end position="78"/>
    </location>
</feature>
<sequence length="404" mass="41085">MTSRPDSAVQQDETALVRRRPGVAIAVGGVLAFLVGSDSMVVAPIAPAMLSHWGTGIAAASLLISAYALGYAMTSPVFGAMADRTGRRRVAVSGIVVFAVGTALTGFAPGFGFALASRAVAGIGAGSIMPVVFGEVSARSTQQTRGANIGLVTSLMPLSTVLGVPLGALLASAVGWQWVFHVIAIPALVCLVPAARIFEGMPQQPSEPRASSAISKLLATTVTNPLVLLVFACTFLWTGGQAVLFTSIGAFYHTRFAVSTAGMSGIVFAVGIAGTLASVFGSRLLARCGARTYLVICGVIAIAGVLTMVLAPGLQLSVLGNFVWSVGVVAGTPALTTLAATLDPRAQGTVLALNGSAQYLAQFAAASVAALVVALTHNYTVLGLIAAALALTTVFTSRRLKERA</sequence>
<dbReference type="GO" id="GO:0005886">
    <property type="term" value="C:plasma membrane"/>
    <property type="evidence" value="ECO:0007669"/>
    <property type="project" value="UniProtKB-SubCell"/>
</dbReference>
<feature type="transmembrane region" description="Helical" evidence="6">
    <location>
        <begin position="322"/>
        <end position="342"/>
    </location>
</feature>
<evidence type="ECO:0000259" key="7">
    <source>
        <dbReference type="PROSITE" id="PS50850"/>
    </source>
</evidence>
<keyword evidence="2" id="KW-1003">Cell membrane</keyword>
<keyword evidence="9" id="KW-1185">Reference proteome</keyword>
<dbReference type="Proteomes" id="UP000198815">
    <property type="component" value="Unassembled WGS sequence"/>
</dbReference>
<feature type="transmembrane region" description="Helical" evidence="6">
    <location>
        <begin position="349"/>
        <end position="373"/>
    </location>
</feature>
<dbReference type="InterPro" id="IPR036259">
    <property type="entry name" value="MFS_trans_sf"/>
</dbReference>
<feature type="transmembrane region" description="Helical" evidence="6">
    <location>
        <begin position="379"/>
        <end position="397"/>
    </location>
</feature>
<name>A0A1H9RHW2_9ACTN</name>
<dbReference type="CDD" id="cd17324">
    <property type="entry name" value="MFS_NepI_like"/>
    <property type="match status" value="1"/>
</dbReference>
<reference evidence="8 9" key="1">
    <citation type="submission" date="2016-10" db="EMBL/GenBank/DDBJ databases">
        <authorList>
            <person name="de Groot N.N."/>
        </authorList>
    </citation>
    <scope>NUCLEOTIDE SEQUENCE [LARGE SCALE GENOMIC DNA]</scope>
    <source>
        <strain evidence="8 9">DSM 16859</strain>
    </source>
</reference>
<keyword evidence="3 6" id="KW-0812">Transmembrane</keyword>
<feature type="transmembrane region" description="Helical" evidence="6">
    <location>
        <begin position="217"/>
        <end position="237"/>
    </location>
</feature>
<dbReference type="InterPro" id="IPR050189">
    <property type="entry name" value="MFS_Efflux_Transporters"/>
</dbReference>
<evidence type="ECO:0000256" key="1">
    <source>
        <dbReference type="ARBA" id="ARBA00004651"/>
    </source>
</evidence>
<feature type="transmembrane region" description="Helical" evidence="6">
    <location>
        <begin position="178"/>
        <end position="197"/>
    </location>
</feature>
<feature type="domain" description="Major facilitator superfamily (MFS) profile" evidence="7">
    <location>
        <begin position="24"/>
        <end position="404"/>
    </location>
</feature>
<dbReference type="RefSeq" id="WP_091968622.1">
    <property type="nucleotide sequence ID" value="NZ_FOGZ01000007.1"/>
</dbReference>
<dbReference type="AlphaFoldDB" id="A0A1H9RHW2"/>
<evidence type="ECO:0000313" key="8">
    <source>
        <dbReference type="EMBL" id="SER72302.1"/>
    </source>
</evidence>